<gene>
    <name evidence="1" type="ORF">AVDCRST_MAG46-2382</name>
</gene>
<dbReference type="AlphaFoldDB" id="A0A6J4M267"/>
<sequence length="83" mass="9346">MLIGAALNASFDRVFPESSTAGARLELVRRLRERSVQLRMRESGLADGPSEVAADRDDELIARELEEQTHRIVEDARRRRGAV</sequence>
<protein>
    <submittedName>
        <fullName evidence="1">Uncharacterized protein</fullName>
    </submittedName>
</protein>
<name>A0A6J4M267_9ACTN</name>
<reference evidence="1" key="1">
    <citation type="submission" date="2020-02" db="EMBL/GenBank/DDBJ databases">
        <authorList>
            <person name="Meier V. D."/>
        </authorList>
    </citation>
    <scope>NUCLEOTIDE SEQUENCE</scope>
    <source>
        <strain evidence="1">AVDCRST_MAG46</strain>
    </source>
</reference>
<organism evidence="1">
    <name type="scientific">uncultured Nocardioidaceae bacterium</name>
    <dbReference type="NCBI Taxonomy" id="253824"/>
    <lineage>
        <taxon>Bacteria</taxon>
        <taxon>Bacillati</taxon>
        <taxon>Actinomycetota</taxon>
        <taxon>Actinomycetes</taxon>
        <taxon>Propionibacteriales</taxon>
        <taxon>Nocardioidaceae</taxon>
        <taxon>environmental samples</taxon>
    </lineage>
</organism>
<evidence type="ECO:0000313" key="1">
    <source>
        <dbReference type="EMBL" id="CAA9347825.1"/>
    </source>
</evidence>
<proteinExistence type="predicted"/>
<accession>A0A6J4M267</accession>
<dbReference type="EMBL" id="CADCUD010000165">
    <property type="protein sequence ID" value="CAA9347825.1"/>
    <property type="molecule type" value="Genomic_DNA"/>
</dbReference>